<dbReference type="Gene3D" id="3.40.50.300">
    <property type="entry name" value="P-loop containing nucleotide triphosphate hydrolases"/>
    <property type="match status" value="2"/>
</dbReference>
<dbReference type="InterPro" id="IPR027417">
    <property type="entry name" value="P-loop_NTPase"/>
</dbReference>
<feature type="region of interest" description="Disordered" evidence="1">
    <location>
        <begin position="442"/>
        <end position="509"/>
    </location>
</feature>
<accession>A0A6J4KCY8</accession>
<dbReference type="PANTHER" id="PTHR30121">
    <property type="entry name" value="UNCHARACTERIZED PROTEIN YJGR-RELATED"/>
    <property type="match status" value="1"/>
</dbReference>
<protein>
    <submittedName>
        <fullName evidence="3">Uncharacterized protein YjgR</fullName>
    </submittedName>
</protein>
<reference evidence="3" key="1">
    <citation type="submission" date="2020-02" db="EMBL/GenBank/DDBJ databases">
        <authorList>
            <person name="Meier V. D."/>
        </authorList>
    </citation>
    <scope>NUCLEOTIDE SEQUENCE</scope>
    <source>
        <strain evidence="3">AVDCRST_MAG89</strain>
    </source>
</reference>
<dbReference type="EMBL" id="CADCTV010000127">
    <property type="protein sequence ID" value="CAA9302278.1"/>
    <property type="molecule type" value="Genomic_DNA"/>
</dbReference>
<proteinExistence type="predicted"/>
<evidence type="ECO:0000313" key="3">
    <source>
        <dbReference type="EMBL" id="CAA9302278.1"/>
    </source>
</evidence>
<dbReference type="PANTHER" id="PTHR30121:SF6">
    <property type="entry name" value="SLR6007 PROTEIN"/>
    <property type="match status" value="1"/>
</dbReference>
<feature type="compositionally biased region" description="Basic and acidic residues" evidence="1">
    <location>
        <begin position="442"/>
        <end position="451"/>
    </location>
</feature>
<evidence type="ECO:0000259" key="2">
    <source>
        <dbReference type="Pfam" id="PF05872"/>
    </source>
</evidence>
<name>A0A6J4KCY8_9BACT</name>
<sequence>MNPEVLNAARTAFPASTGTITLGAVVHEGACAPEPLVSLPLSMMNRHGLIAGATGTGKTKSLQLVAEQLSNAGVPVFLSDVKGDLSGIGVAGEAGDRVKQRASDTGHAWEPAGMPVEYLSLSGKLGAQLRATVSSFGPLLLAKVLGLNETQSSVLTLVFKYCDDKGLLLLDLSDLRAALRYLSEEGADELKEYGGMSKQTVGVLLRELVELEAQDAERFFGEPEFDLDDLLNTAPDGRGIVSVLELQDVQETPALFSTFMLWMLATLYHTLPEMGDVEKPKLVFFFDEAHLLFDGASKALVDQVEQVVRLIRSKGVGVFFITQNPRDVPAEILGQLGHRVQHALRAFTPDDEKALKSAARTFPKTTFDDVGETLITLGIGEAMVSTLSPAGVPSQPFAVRMVPPSSRMGPLTADELQARIGASEQVRKYAQEIDRESAREMLEDRAAQAREAEDEAAPRRTGRAPDYDSAPRTATRKTSRSADDEREPRRGRKERGTVEQILRSPVAKSAVNTLVRGLMGALLGGRRRR</sequence>
<dbReference type="Pfam" id="PF05872">
    <property type="entry name" value="HerA_C"/>
    <property type="match status" value="1"/>
</dbReference>
<dbReference type="AlphaFoldDB" id="A0A6J4KCY8"/>
<gene>
    <name evidence="3" type="ORF">AVDCRST_MAG89-560</name>
</gene>
<dbReference type="SUPFAM" id="SSF52540">
    <property type="entry name" value="P-loop containing nucleoside triphosphate hydrolases"/>
    <property type="match status" value="1"/>
</dbReference>
<evidence type="ECO:0000256" key="1">
    <source>
        <dbReference type="SAM" id="MobiDB-lite"/>
    </source>
</evidence>
<feature type="domain" description="Helicase HerA-like C-terminal" evidence="2">
    <location>
        <begin position="37"/>
        <end position="528"/>
    </location>
</feature>
<organism evidence="3">
    <name type="scientific">uncultured Gemmatimonadota bacterium</name>
    <dbReference type="NCBI Taxonomy" id="203437"/>
    <lineage>
        <taxon>Bacteria</taxon>
        <taxon>Pseudomonadati</taxon>
        <taxon>Gemmatimonadota</taxon>
        <taxon>environmental samples</taxon>
    </lineage>
</organism>
<dbReference type="InterPro" id="IPR033186">
    <property type="entry name" value="HerA_C"/>
</dbReference>
<dbReference type="InterPro" id="IPR051162">
    <property type="entry name" value="T4SS_component"/>
</dbReference>